<keyword evidence="5 6" id="KW-0378">Hydrolase</keyword>
<dbReference type="KEGG" id="mbah:HYN46_05240"/>
<dbReference type="InterPro" id="IPR000086">
    <property type="entry name" value="NUDIX_hydrolase_dom"/>
</dbReference>
<dbReference type="Gene3D" id="3.90.79.10">
    <property type="entry name" value="Nucleoside Triphosphate Pyrophosphohydrolase"/>
    <property type="match status" value="1"/>
</dbReference>
<keyword evidence="9" id="KW-1185">Reference proteome</keyword>
<dbReference type="GO" id="GO:0017110">
    <property type="term" value="F:nucleoside diphosphate phosphatase activity"/>
    <property type="evidence" value="ECO:0007669"/>
    <property type="project" value="InterPro"/>
</dbReference>
<dbReference type="CDD" id="cd03675">
    <property type="entry name" value="NUDIX_Hydrolase"/>
    <property type="match status" value="1"/>
</dbReference>
<evidence type="ECO:0000256" key="4">
    <source>
        <dbReference type="ARBA" id="ARBA00015552"/>
    </source>
</evidence>
<evidence type="ECO:0000256" key="1">
    <source>
        <dbReference type="ARBA" id="ARBA00001946"/>
    </source>
</evidence>
<dbReference type="SUPFAM" id="SSF55811">
    <property type="entry name" value="Nudix"/>
    <property type="match status" value="1"/>
</dbReference>
<name>A0A345P4T5_9GAMM</name>
<evidence type="ECO:0000256" key="2">
    <source>
        <dbReference type="ARBA" id="ARBA00007608"/>
    </source>
</evidence>
<comment type="subunit">
    <text evidence="3 6">Monomer.</text>
</comment>
<dbReference type="OrthoDB" id="8594221at2"/>
<dbReference type="EMBL" id="CP031222">
    <property type="protein sequence ID" value="AXI02294.1"/>
    <property type="molecule type" value="Genomic_DNA"/>
</dbReference>
<evidence type="ECO:0000256" key="5">
    <source>
        <dbReference type="ARBA" id="ARBA00022801"/>
    </source>
</evidence>
<dbReference type="PROSITE" id="PS00893">
    <property type="entry name" value="NUDIX_BOX"/>
    <property type="match status" value="1"/>
</dbReference>
<dbReference type="PANTHER" id="PTHR43222:SF11">
    <property type="entry name" value="PHOSPHATASE NUDJ"/>
    <property type="match status" value="1"/>
</dbReference>
<evidence type="ECO:0000313" key="9">
    <source>
        <dbReference type="Proteomes" id="UP000253940"/>
    </source>
</evidence>
<dbReference type="PROSITE" id="PS51462">
    <property type="entry name" value="NUDIX"/>
    <property type="match status" value="1"/>
</dbReference>
<dbReference type="Pfam" id="PF00293">
    <property type="entry name" value="NUDIX"/>
    <property type="match status" value="1"/>
</dbReference>
<feature type="domain" description="Nudix hydrolase" evidence="7">
    <location>
        <begin position="5"/>
        <end position="144"/>
    </location>
</feature>
<reference evidence="8 9" key="1">
    <citation type="submission" date="2018-07" db="EMBL/GenBank/DDBJ databases">
        <title>Genome sequencing of Moraxellaceae gen. HYN0046.</title>
        <authorList>
            <person name="Kim M."/>
            <person name="Yi H."/>
        </authorList>
    </citation>
    <scope>NUCLEOTIDE SEQUENCE [LARGE SCALE GENOMIC DNA]</scope>
    <source>
        <strain evidence="8 9">HYN0046</strain>
    </source>
</reference>
<dbReference type="EC" id="3.6.1.-" evidence="6"/>
<dbReference type="RefSeq" id="WP_114898404.1">
    <property type="nucleotide sequence ID" value="NZ_CP031222.1"/>
</dbReference>
<dbReference type="PANTHER" id="PTHR43222">
    <property type="entry name" value="NUDIX HYDROLASE 23"/>
    <property type="match status" value="1"/>
</dbReference>
<dbReference type="InterPro" id="IPR033713">
    <property type="entry name" value="NudJ"/>
</dbReference>
<sequence length="178" mass="19748">MMSWTPHVTVATIIRQKNAEQGGDIRFLLVEEESMSLPHLVINQPAGHVEANETLVEAAIRETLEETGYSVSINSVLGIYTYTPPNDADCTYYRMCFIADVVSYDPTYQLDTGIVRAVWLTLDELKATGRARSPLVIRCIEDALSGQQFPLAMIFEQPQGTQTPEVPSTDHSVKGTSR</sequence>
<dbReference type="Proteomes" id="UP000253940">
    <property type="component" value="Chromosome"/>
</dbReference>
<organism evidence="8 9">
    <name type="scientific">Aquirhabdus parva</name>
    <dbReference type="NCBI Taxonomy" id="2283318"/>
    <lineage>
        <taxon>Bacteria</taxon>
        <taxon>Pseudomonadati</taxon>
        <taxon>Pseudomonadota</taxon>
        <taxon>Gammaproteobacteria</taxon>
        <taxon>Moraxellales</taxon>
        <taxon>Moraxellaceae</taxon>
        <taxon>Aquirhabdus</taxon>
    </lineage>
</organism>
<comment type="similarity">
    <text evidence="2 6">Belongs to the Nudix hydrolase family. NudJ subfamily.</text>
</comment>
<gene>
    <name evidence="6" type="primary">nudJ</name>
    <name evidence="8" type="ORF">HYN46_05240</name>
</gene>
<protein>
    <recommendedName>
        <fullName evidence="4 6">Phosphatase NudJ</fullName>
        <ecNumber evidence="6">3.6.1.-</ecNumber>
    </recommendedName>
</protein>
<keyword evidence="6" id="KW-0460">Magnesium</keyword>
<dbReference type="InterPro" id="IPR015797">
    <property type="entry name" value="NUDIX_hydrolase-like_dom_sf"/>
</dbReference>
<proteinExistence type="inferred from homology"/>
<evidence type="ECO:0000256" key="3">
    <source>
        <dbReference type="ARBA" id="ARBA00011245"/>
    </source>
</evidence>
<dbReference type="AlphaFoldDB" id="A0A345P4T5"/>
<dbReference type="InterPro" id="IPR020084">
    <property type="entry name" value="NUDIX_hydrolase_CS"/>
</dbReference>
<accession>A0A345P4T5</accession>
<evidence type="ECO:0000256" key="6">
    <source>
        <dbReference type="RuleBase" id="RU364043"/>
    </source>
</evidence>
<evidence type="ECO:0000313" key="8">
    <source>
        <dbReference type="EMBL" id="AXI02294.1"/>
    </source>
</evidence>
<evidence type="ECO:0000259" key="7">
    <source>
        <dbReference type="PROSITE" id="PS51462"/>
    </source>
</evidence>
<comment type="cofactor">
    <cofactor evidence="1 6">
        <name>Mg(2+)</name>
        <dbReference type="ChEBI" id="CHEBI:18420"/>
    </cofactor>
</comment>
<dbReference type="GO" id="GO:0017111">
    <property type="term" value="F:ribonucleoside triphosphate phosphatase activity"/>
    <property type="evidence" value="ECO:0007669"/>
    <property type="project" value="InterPro"/>
</dbReference>
<dbReference type="GO" id="GO:0004787">
    <property type="term" value="F:thiamine diphosphate phosphatase activity"/>
    <property type="evidence" value="ECO:0007669"/>
    <property type="project" value="InterPro"/>
</dbReference>